<keyword evidence="7" id="KW-1185">Reference proteome</keyword>
<evidence type="ECO:0000256" key="2">
    <source>
        <dbReference type="ARBA" id="ARBA00022801"/>
    </source>
</evidence>
<evidence type="ECO:0000256" key="5">
    <source>
        <dbReference type="RuleBase" id="RU004336"/>
    </source>
</evidence>
<evidence type="ECO:0000256" key="3">
    <source>
        <dbReference type="ARBA" id="ARBA00023295"/>
    </source>
</evidence>
<dbReference type="Pfam" id="PF00332">
    <property type="entry name" value="Glyco_hydro_17"/>
    <property type="match status" value="2"/>
</dbReference>
<dbReference type="Gene3D" id="3.20.20.80">
    <property type="entry name" value="Glycosidases"/>
    <property type="match status" value="2"/>
</dbReference>
<gene>
    <name evidence="6" type="ORF">Scep_026984</name>
</gene>
<dbReference type="PROSITE" id="PS00587">
    <property type="entry name" value="GLYCOSYL_HYDROL_F17"/>
    <property type="match status" value="1"/>
</dbReference>
<dbReference type="InterPro" id="IPR044965">
    <property type="entry name" value="Glyco_hydro_17_plant"/>
</dbReference>
<comment type="caution">
    <text evidence="6">The sequence shown here is derived from an EMBL/GenBank/DDBJ whole genome shotgun (WGS) entry which is preliminary data.</text>
</comment>
<dbReference type="InterPro" id="IPR017853">
    <property type="entry name" value="GH"/>
</dbReference>
<evidence type="ECO:0008006" key="8">
    <source>
        <dbReference type="Google" id="ProtNLM"/>
    </source>
</evidence>
<dbReference type="PANTHER" id="PTHR32227">
    <property type="entry name" value="GLUCAN ENDO-1,3-BETA-GLUCOSIDASE BG1-RELATED-RELATED"/>
    <property type="match status" value="1"/>
</dbReference>
<evidence type="ECO:0000313" key="6">
    <source>
        <dbReference type="EMBL" id="KAK9095515.1"/>
    </source>
</evidence>
<comment type="similarity">
    <text evidence="1 4">Belongs to the glycosyl hydrolase 17 family.</text>
</comment>
<dbReference type="Proteomes" id="UP001419268">
    <property type="component" value="Unassembled WGS sequence"/>
</dbReference>
<dbReference type="AlphaFoldDB" id="A0AAP0EL59"/>
<dbReference type="EMBL" id="JBBNAG010000011">
    <property type="protein sequence ID" value="KAK9095515.1"/>
    <property type="molecule type" value="Genomic_DNA"/>
</dbReference>
<dbReference type="InterPro" id="IPR000490">
    <property type="entry name" value="Glyco_hydro_17"/>
</dbReference>
<name>A0AAP0EL59_9MAGN</name>
<evidence type="ECO:0000256" key="4">
    <source>
        <dbReference type="RuleBase" id="RU004335"/>
    </source>
</evidence>
<keyword evidence="2 5" id="KW-0378">Hydrolase</keyword>
<dbReference type="SUPFAM" id="SSF51445">
    <property type="entry name" value="(Trans)glycosidases"/>
    <property type="match status" value="2"/>
</dbReference>
<evidence type="ECO:0000256" key="1">
    <source>
        <dbReference type="ARBA" id="ARBA00008773"/>
    </source>
</evidence>
<evidence type="ECO:0000313" key="7">
    <source>
        <dbReference type="Proteomes" id="UP001419268"/>
    </source>
</evidence>
<dbReference type="GO" id="GO:0005975">
    <property type="term" value="P:carbohydrate metabolic process"/>
    <property type="evidence" value="ECO:0007669"/>
    <property type="project" value="InterPro"/>
</dbReference>
<sequence>MADLELSVDDDEVEEAIAPLTTLNAVIGVNYGLLGDNLPSPTKAVSLLKSRNIRATRLFDPNPGALQALSNSGVELILGTLNQDLPQLASDPSFAASWVQTNVLPYSSTIKFRYISAGNEVIPGEFSGNVLPAMQNLKAALESANLPIPVTTAVSTQVLGSSYPPSEGVFSDEAANVMESITQFLASNKSPLLVNVYPYFAYIFNEKYISLDYALFKSSSVVVQDGSLGYMNLFDAIVDAVYSALEKAGGVGVDVVVSETGWPSAGNGDGVATIENAQTYNQNVIKHVSGTSGTPKKPGKSLETYLFALFNEDLKPEGTEQNFGLYHPDMTEVYHVDFPSNRPLSPSSPKSTPPKATNAIGINYGLLGNNLPAPPAVVGLIKSRNITRVRLFEPRADVLSALTNSGIEVVLGTLNQDLQRLATDPAFATQWVQTNVVPYAGTLAFKYISAGNEVIPGDLAIHVPQAIVNLDAAVKAANYKIPITTAVATSVLGNSYPPSAGEFSAAVAPVIGPIVAFLEQNQYPLLVNVYPYFTYINNLKDIHLDYALFQSPNVVVQDGPLGYMNLFDAIVDSVYSALEKAGGPNVEIIVTESGWPSAQNGDIATVENARIYNQNLVVHACTSGTPKRPYRNIQSYVFALFNENQKPVGTEQNFGLYQPDTSEVYHIDFTTCQS</sequence>
<protein>
    <recommendedName>
        <fullName evidence="8">Beta-1,3-glucanase</fullName>
    </recommendedName>
</protein>
<accession>A0AAP0EL59</accession>
<organism evidence="6 7">
    <name type="scientific">Stephania cephalantha</name>
    <dbReference type="NCBI Taxonomy" id="152367"/>
    <lineage>
        <taxon>Eukaryota</taxon>
        <taxon>Viridiplantae</taxon>
        <taxon>Streptophyta</taxon>
        <taxon>Embryophyta</taxon>
        <taxon>Tracheophyta</taxon>
        <taxon>Spermatophyta</taxon>
        <taxon>Magnoliopsida</taxon>
        <taxon>Ranunculales</taxon>
        <taxon>Menispermaceae</taxon>
        <taxon>Menispermoideae</taxon>
        <taxon>Cissampelideae</taxon>
        <taxon>Stephania</taxon>
    </lineage>
</organism>
<dbReference type="FunFam" id="3.20.20.80:FF:000010">
    <property type="entry name" value="glucan endo-1,3-beta-glucosidase, basic"/>
    <property type="match status" value="2"/>
</dbReference>
<keyword evidence="3 5" id="KW-0326">Glycosidase</keyword>
<dbReference type="GO" id="GO:0004553">
    <property type="term" value="F:hydrolase activity, hydrolyzing O-glycosyl compounds"/>
    <property type="evidence" value="ECO:0007669"/>
    <property type="project" value="InterPro"/>
</dbReference>
<proteinExistence type="inferred from homology"/>
<reference evidence="6 7" key="1">
    <citation type="submission" date="2024-01" db="EMBL/GenBank/DDBJ databases">
        <title>Genome assemblies of Stephania.</title>
        <authorList>
            <person name="Yang L."/>
        </authorList>
    </citation>
    <scope>NUCLEOTIDE SEQUENCE [LARGE SCALE GENOMIC DNA]</scope>
    <source>
        <strain evidence="6">JXDWG</strain>
        <tissue evidence="6">Leaf</tissue>
    </source>
</reference>